<reference evidence="1 2" key="1">
    <citation type="submission" date="2020-04" db="EMBL/GenBank/DDBJ databases">
        <title>Flammeovirga sp. SR4, a novel species isolated from seawater.</title>
        <authorList>
            <person name="Wang X."/>
        </authorList>
    </citation>
    <scope>NUCLEOTIDE SEQUENCE [LARGE SCALE GENOMIC DNA]</scope>
    <source>
        <strain evidence="1 2">ATCC 23126</strain>
    </source>
</reference>
<dbReference type="Gene3D" id="3.30.420.300">
    <property type="entry name" value="2-keto-3-deoxy-galactonokinase, substrate binding domain"/>
    <property type="match status" value="1"/>
</dbReference>
<keyword evidence="1" id="KW-0808">Transferase</keyword>
<gene>
    <name evidence="1" type="ORF">HHU12_07520</name>
</gene>
<dbReference type="InterPro" id="IPR007729">
    <property type="entry name" value="DGOK"/>
</dbReference>
<dbReference type="InterPro" id="IPR042258">
    <property type="entry name" value="DGOK_N"/>
</dbReference>
<evidence type="ECO:0000313" key="2">
    <source>
        <dbReference type="Proteomes" id="UP000576082"/>
    </source>
</evidence>
<proteinExistence type="predicted"/>
<dbReference type="Gene3D" id="3.30.420.310">
    <property type="entry name" value="2-keto-3-deoxy-galactonokinase, C-terminal domain"/>
    <property type="match status" value="1"/>
</dbReference>
<organism evidence="1 2">
    <name type="scientific">Flammeovirga aprica JL-4</name>
    <dbReference type="NCBI Taxonomy" id="694437"/>
    <lineage>
        <taxon>Bacteria</taxon>
        <taxon>Pseudomonadati</taxon>
        <taxon>Bacteroidota</taxon>
        <taxon>Cytophagia</taxon>
        <taxon>Cytophagales</taxon>
        <taxon>Flammeovirgaceae</taxon>
        <taxon>Flammeovirga</taxon>
    </lineage>
</organism>
<name>A0A7X9P1H7_9BACT</name>
<dbReference type="EMBL" id="JABANE010000015">
    <property type="protein sequence ID" value="NME67806.1"/>
    <property type="molecule type" value="Genomic_DNA"/>
</dbReference>
<accession>A0A7X9P1H7</accession>
<dbReference type="GO" id="GO:0008671">
    <property type="term" value="F:2-dehydro-3-deoxygalactonokinase activity"/>
    <property type="evidence" value="ECO:0007669"/>
    <property type="project" value="InterPro"/>
</dbReference>
<dbReference type="GO" id="GO:0034194">
    <property type="term" value="P:D-galactonate catabolic process"/>
    <property type="evidence" value="ECO:0007669"/>
    <property type="project" value="InterPro"/>
</dbReference>
<keyword evidence="2" id="KW-1185">Reference proteome</keyword>
<sequence length="319" mass="35930">MSLPETFISCDWGTTNLRLRVINTATLDVMKEFSSNQGVKELYKNYSEQDLLDKHSYYSNFLEQKLQDITDLNQKNIIVASGMITSSMGMCELGYTSMPFSAQGKEIFSKVISISKDLSVLMISGVKQGDDVMRGEEVQALGLTEYLEGISEGVLLLPGTHSKHLTFQENTFHKLDTFMTGEIFDMLTKHSILSNSIAKGEFNETNKKAFQEGVQKAVAEGISKNLFKVRAKALLDNRDKVESYYYLSGLLIGDELAYLKDQNPKVCIAASGMLNELYQLALEVVVEDRNRLVFFEEDVLEKALLIGQKKILEQQYECV</sequence>
<dbReference type="InterPro" id="IPR042257">
    <property type="entry name" value="DGOK_C"/>
</dbReference>
<dbReference type="Proteomes" id="UP000576082">
    <property type="component" value="Unassembled WGS sequence"/>
</dbReference>
<dbReference type="Pfam" id="PF05035">
    <property type="entry name" value="DGOK"/>
    <property type="match status" value="1"/>
</dbReference>
<dbReference type="AlphaFoldDB" id="A0A7X9P1H7"/>
<comment type="caution">
    <text evidence="1">The sequence shown here is derived from an EMBL/GenBank/DDBJ whole genome shotgun (WGS) entry which is preliminary data.</text>
</comment>
<protein>
    <submittedName>
        <fullName evidence="1">2-dehydro-3-deoxygalactonokinase</fullName>
    </submittedName>
</protein>
<keyword evidence="1" id="KW-0418">Kinase</keyword>
<dbReference type="RefSeq" id="WP_169656134.1">
    <property type="nucleotide sequence ID" value="NZ_JABANE010000015.1"/>
</dbReference>
<evidence type="ECO:0000313" key="1">
    <source>
        <dbReference type="EMBL" id="NME67806.1"/>
    </source>
</evidence>